<dbReference type="AlphaFoldDB" id="A0A9Q1EYS5"/>
<name>A0A9Q1EYS5_SYNKA</name>
<evidence type="ECO:0000313" key="2">
    <source>
        <dbReference type="Proteomes" id="UP001152622"/>
    </source>
</evidence>
<organism evidence="1 2">
    <name type="scientific">Synaphobranchus kaupii</name>
    <name type="common">Kaup's arrowtooth eel</name>
    <dbReference type="NCBI Taxonomy" id="118154"/>
    <lineage>
        <taxon>Eukaryota</taxon>
        <taxon>Metazoa</taxon>
        <taxon>Chordata</taxon>
        <taxon>Craniata</taxon>
        <taxon>Vertebrata</taxon>
        <taxon>Euteleostomi</taxon>
        <taxon>Actinopterygii</taxon>
        <taxon>Neopterygii</taxon>
        <taxon>Teleostei</taxon>
        <taxon>Anguilliformes</taxon>
        <taxon>Synaphobranchidae</taxon>
        <taxon>Synaphobranchus</taxon>
    </lineage>
</organism>
<proteinExistence type="predicted"/>
<dbReference type="Proteomes" id="UP001152622">
    <property type="component" value="Chromosome 10"/>
</dbReference>
<reference evidence="1" key="1">
    <citation type="journal article" date="2023" name="Science">
        <title>Genome structures resolve the early diversification of teleost fishes.</title>
        <authorList>
            <person name="Parey E."/>
            <person name="Louis A."/>
            <person name="Montfort J."/>
            <person name="Bouchez O."/>
            <person name="Roques C."/>
            <person name="Iampietro C."/>
            <person name="Lluch J."/>
            <person name="Castinel A."/>
            <person name="Donnadieu C."/>
            <person name="Desvignes T."/>
            <person name="Floi Bucao C."/>
            <person name="Jouanno E."/>
            <person name="Wen M."/>
            <person name="Mejri S."/>
            <person name="Dirks R."/>
            <person name="Jansen H."/>
            <person name="Henkel C."/>
            <person name="Chen W.J."/>
            <person name="Zahm M."/>
            <person name="Cabau C."/>
            <person name="Klopp C."/>
            <person name="Thompson A.W."/>
            <person name="Robinson-Rechavi M."/>
            <person name="Braasch I."/>
            <person name="Lecointre G."/>
            <person name="Bobe J."/>
            <person name="Postlethwait J.H."/>
            <person name="Berthelot C."/>
            <person name="Roest Crollius H."/>
            <person name="Guiguen Y."/>
        </authorList>
    </citation>
    <scope>NUCLEOTIDE SEQUENCE</scope>
    <source>
        <strain evidence="1">WJC10195</strain>
    </source>
</reference>
<sequence length="108" mass="12256">MAHGLSEGHITPATTNHRICASTFLLCASESCRGRCQMGVAVPVSMSCWVFAEFHRINNVNLRTQFYKELDRHTPKLITLCREKATKTGKIAEELCEIMRIYDLQVNL</sequence>
<dbReference type="OrthoDB" id="6512834at2759"/>
<keyword evidence="2" id="KW-1185">Reference proteome</keyword>
<comment type="caution">
    <text evidence="1">The sequence shown here is derived from an EMBL/GenBank/DDBJ whole genome shotgun (WGS) entry which is preliminary data.</text>
</comment>
<dbReference type="EMBL" id="JAINUF010000010">
    <property type="protein sequence ID" value="KAJ8347600.1"/>
    <property type="molecule type" value="Genomic_DNA"/>
</dbReference>
<protein>
    <submittedName>
        <fullName evidence="1">Uncharacterized protein</fullName>
    </submittedName>
</protein>
<accession>A0A9Q1EYS5</accession>
<evidence type="ECO:0000313" key="1">
    <source>
        <dbReference type="EMBL" id="KAJ8347600.1"/>
    </source>
</evidence>
<gene>
    <name evidence="1" type="ORF">SKAU_G00261890</name>
</gene>